<accession>A0A1M4SG80</accession>
<keyword evidence="10 11" id="KW-0998">Cell outer membrane</keyword>
<dbReference type="AlphaFoldDB" id="A0A1M4SG80"/>
<comment type="similarity">
    <text evidence="2 11">Belongs to the TonB-dependent receptor family.</text>
</comment>
<dbReference type="Pfam" id="PF07715">
    <property type="entry name" value="Plug"/>
    <property type="match status" value="1"/>
</dbReference>
<evidence type="ECO:0000256" key="11">
    <source>
        <dbReference type="PROSITE-ProRule" id="PRU01360"/>
    </source>
</evidence>
<dbReference type="EMBL" id="FQUZ01000001">
    <property type="protein sequence ID" value="SHE31274.1"/>
    <property type="molecule type" value="Genomic_DNA"/>
</dbReference>
<evidence type="ECO:0000256" key="12">
    <source>
        <dbReference type="PROSITE-ProRule" id="PRU10144"/>
    </source>
</evidence>
<name>A0A1M4SG80_9BURK</name>
<evidence type="ECO:0000313" key="16">
    <source>
        <dbReference type="Proteomes" id="UP000184327"/>
    </source>
</evidence>
<dbReference type="GO" id="GO:0015344">
    <property type="term" value="F:siderophore uptake transmembrane transporter activity"/>
    <property type="evidence" value="ECO:0007669"/>
    <property type="project" value="TreeGrafter"/>
</dbReference>
<dbReference type="InterPro" id="IPR010917">
    <property type="entry name" value="TonB_rcpt_CS"/>
</dbReference>
<keyword evidence="16" id="KW-1185">Reference proteome</keyword>
<evidence type="ECO:0000256" key="5">
    <source>
        <dbReference type="ARBA" id="ARBA00022692"/>
    </source>
</evidence>
<dbReference type="SUPFAM" id="SSF56935">
    <property type="entry name" value="Porins"/>
    <property type="match status" value="1"/>
</dbReference>
<evidence type="ECO:0000256" key="4">
    <source>
        <dbReference type="ARBA" id="ARBA00022452"/>
    </source>
</evidence>
<keyword evidence="3 11" id="KW-0813">Transport</keyword>
<dbReference type="InterPro" id="IPR037066">
    <property type="entry name" value="Plug_dom_sf"/>
</dbReference>
<evidence type="ECO:0000259" key="14">
    <source>
        <dbReference type="Pfam" id="PF07715"/>
    </source>
</evidence>
<evidence type="ECO:0000256" key="3">
    <source>
        <dbReference type="ARBA" id="ARBA00022448"/>
    </source>
</evidence>
<dbReference type="InterPro" id="IPR039426">
    <property type="entry name" value="TonB-dep_rcpt-like"/>
</dbReference>
<dbReference type="RefSeq" id="WP_073353337.1">
    <property type="nucleotide sequence ID" value="NZ_FQUZ01000001.1"/>
</dbReference>
<feature type="signal peptide" evidence="13">
    <location>
        <begin position="1"/>
        <end position="28"/>
    </location>
</feature>
<dbReference type="PANTHER" id="PTHR30069:SF41">
    <property type="entry name" value="HEME_HEMOPEXIN UTILIZATION PROTEIN C"/>
    <property type="match status" value="1"/>
</dbReference>
<feature type="short sequence motif" description="TonB C-terminal box" evidence="12">
    <location>
        <begin position="685"/>
        <end position="702"/>
    </location>
</feature>
<dbReference type="PROSITE" id="PS01156">
    <property type="entry name" value="TONB_DEPENDENT_REC_2"/>
    <property type="match status" value="1"/>
</dbReference>
<comment type="subcellular location">
    <subcellularLocation>
        <location evidence="1 11">Cell outer membrane</location>
        <topology evidence="1 11">Multi-pass membrane protein</topology>
    </subcellularLocation>
</comment>
<evidence type="ECO:0000256" key="2">
    <source>
        <dbReference type="ARBA" id="ARBA00009810"/>
    </source>
</evidence>
<evidence type="ECO:0000256" key="7">
    <source>
        <dbReference type="ARBA" id="ARBA00023077"/>
    </source>
</evidence>
<keyword evidence="5 11" id="KW-0812">Transmembrane</keyword>
<keyword evidence="6 13" id="KW-0732">Signal</keyword>
<dbReference type="STRING" id="1122156.SAMN02745117_00109"/>
<dbReference type="Gene3D" id="2.40.170.20">
    <property type="entry name" value="TonB-dependent receptor, beta-barrel domain"/>
    <property type="match status" value="1"/>
</dbReference>
<feature type="chain" id="PRO_5012318808" evidence="13">
    <location>
        <begin position="29"/>
        <end position="702"/>
    </location>
</feature>
<evidence type="ECO:0000256" key="13">
    <source>
        <dbReference type="SAM" id="SignalP"/>
    </source>
</evidence>
<dbReference type="InterPro" id="IPR036942">
    <property type="entry name" value="Beta-barrel_TonB_sf"/>
</dbReference>
<evidence type="ECO:0000256" key="9">
    <source>
        <dbReference type="ARBA" id="ARBA00023170"/>
    </source>
</evidence>
<dbReference type="GO" id="GO:0044718">
    <property type="term" value="P:siderophore transmembrane transport"/>
    <property type="evidence" value="ECO:0007669"/>
    <property type="project" value="TreeGrafter"/>
</dbReference>
<dbReference type="InterPro" id="IPR012910">
    <property type="entry name" value="Plug_dom"/>
</dbReference>
<keyword evidence="4 11" id="KW-1134">Transmembrane beta strand</keyword>
<keyword evidence="7" id="KW-0798">TonB box</keyword>
<evidence type="ECO:0000256" key="6">
    <source>
        <dbReference type="ARBA" id="ARBA00022729"/>
    </source>
</evidence>
<evidence type="ECO:0000256" key="1">
    <source>
        <dbReference type="ARBA" id="ARBA00004571"/>
    </source>
</evidence>
<keyword evidence="8 11" id="KW-0472">Membrane</keyword>
<evidence type="ECO:0000256" key="10">
    <source>
        <dbReference type="ARBA" id="ARBA00023237"/>
    </source>
</evidence>
<dbReference type="PANTHER" id="PTHR30069">
    <property type="entry name" value="TONB-DEPENDENT OUTER MEMBRANE RECEPTOR"/>
    <property type="match status" value="1"/>
</dbReference>
<protein>
    <submittedName>
        <fullName evidence="15">Hemoglobin/transferrin/lactoferrin receptor protein</fullName>
    </submittedName>
</protein>
<dbReference type="Gene3D" id="2.170.130.10">
    <property type="entry name" value="TonB-dependent receptor, plug domain"/>
    <property type="match status" value="1"/>
</dbReference>
<proteinExistence type="inferred from homology"/>
<dbReference type="OrthoDB" id="9790771at2"/>
<feature type="domain" description="TonB-dependent receptor plug" evidence="14">
    <location>
        <begin position="54"/>
        <end position="148"/>
    </location>
</feature>
<evidence type="ECO:0000256" key="8">
    <source>
        <dbReference type="ARBA" id="ARBA00023136"/>
    </source>
</evidence>
<reference evidence="15 16" key="1">
    <citation type="submission" date="2016-11" db="EMBL/GenBank/DDBJ databases">
        <authorList>
            <person name="Jaros S."/>
            <person name="Januszkiewicz K."/>
            <person name="Wedrychowicz H."/>
        </authorList>
    </citation>
    <scope>NUCLEOTIDE SEQUENCE [LARGE SCALE GENOMIC DNA]</scope>
    <source>
        <strain evidence="15 16">DSM 16112</strain>
    </source>
</reference>
<evidence type="ECO:0000313" key="15">
    <source>
        <dbReference type="EMBL" id="SHE31274.1"/>
    </source>
</evidence>
<dbReference type="PROSITE" id="PS52016">
    <property type="entry name" value="TONB_DEPENDENT_REC_3"/>
    <property type="match status" value="1"/>
</dbReference>
<keyword evidence="9 15" id="KW-0675">Receptor</keyword>
<dbReference type="GO" id="GO:0009279">
    <property type="term" value="C:cell outer membrane"/>
    <property type="evidence" value="ECO:0007669"/>
    <property type="project" value="UniProtKB-SubCell"/>
</dbReference>
<gene>
    <name evidence="15" type="ORF">SAMN02745117_00109</name>
</gene>
<sequence>MFLFRPHALATACIALCLTPLAFGNADANAPASHSLPEVEVKADVPDDAPGQYALDTERLQRTQAIDLQDIFATDASVQAGVGSRNGQKMFLRGIEDLNMNVQIDGARQGANLFHHQGRLSVDPLLLKAVRIQAGPAPADVGPGALGGSVRFETVDAQDLLRPGQHSGARLGLQYESADRTLGGSTSAYALVGDRLGLLAYARRLNNDLVRVGGGDKNPASDGQRGSYLLKASVLAQEGHSLWLSAERNTNEGGYLRANFPWQTNNATQALDAQEFTRDTLSLRHRYQSPHTALLDLHTTLYGNESSIDLYGDFNNAGNDRAENWLTRSTGGDLHNTARFTTGSARHELKTGVDHFQDKGILQDDNLALRLNEKARNTGLYVQDRIVWGNWLISGGLRVDHYRSDYANGYRSRGTETAPNLSTEWQAWSTARHDITLFAGYGESVRGAKLNQAGWLKKYFLGPDFTRPRPFTLGDNGQLQAERSIQKQWGLRWHGRELWQAGDHAGVELTVFNTRIRDYQIVPGEGSAGVTDRIYNAPDDITSRGFELRSHWSLPTWTLSASYSHSTLRNYNGQPMDTSGESARVGISTGDHFAFDALWQAHPDWQLGYTLTAVQRLKDLPANRPEKPGYATHSLQAIWTPPHYRQQLRIRLGIDNLLDKRYARHTSVRTLQTNTTANAQAGQEYSSLEPGRSLRLGVDWQF</sequence>
<organism evidence="15 16">
    <name type="scientific">Lampropedia hyalina DSM 16112</name>
    <dbReference type="NCBI Taxonomy" id="1122156"/>
    <lineage>
        <taxon>Bacteria</taxon>
        <taxon>Pseudomonadati</taxon>
        <taxon>Pseudomonadota</taxon>
        <taxon>Betaproteobacteria</taxon>
        <taxon>Burkholderiales</taxon>
        <taxon>Comamonadaceae</taxon>
        <taxon>Lampropedia</taxon>
    </lineage>
</organism>
<dbReference type="Proteomes" id="UP000184327">
    <property type="component" value="Unassembled WGS sequence"/>
</dbReference>